<sequence>MEFLLDGIGFFGPVILFITSLMKLIFMQPYLLGYLILSVINLLINRGLKSYLQVPRPKDSRSFIGEQYEKAEQYGMPSHHAQSVFFSLTYNYLVKPQLIPFIFELFICIVTLLQRHKYNNHTWDQLIVGTLLGCILGIVGANYIRSQLRVDWEKGEKIEPEPVETA</sequence>
<feature type="transmembrane region" description="Helical" evidence="1">
    <location>
        <begin position="126"/>
        <end position="144"/>
    </location>
</feature>
<dbReference type="AlphaFoldDB" id="A0A6C0AUF8"/>
<dbReference type="Gene3D" id="1.20.144.10">
    <property type="entry name" value="Phosphatidic acid phosphatase type 2/haloperoxidase"/>
    <property type="match status" value="1"/>
</dbReference>
<keyword evidence="1" id="KW-0812">Transmembrane</keyword>
<accession>A0A6C0AUF8</accession>
<keyword evidence="1" id="KW-1133">Transmembrane helix</keyword>
<protein>
    <recommendedName>
        <fullName evidence="2">Phosphatidic acid phosphatase type 2/haloperoxidase domain-containing protein</fullName>
    </recommendedName>
</protein>
<dbReference type="InterPro" id="IPR036938">
    <property type="entry name" value="PAP2/HPO_sf"/>
</dbReference>
<dbReference type="SUPFAM" id="SSF48317">
    <property type="entry name" value="Acid phosphatase/Vanadium-dependent haloperoxidase"/>
    <property type="match status" value="1"/>
</dbReference>
<dbReference type="Pfam" id="PF01569">
    <property type="entry name" value="PAP2"/>
    <property type="match status" value="1"/>
</dbReference>
<dbReference type="EMBL" id="MN738754">
    <property type="protein sequence ID" value="QHS83388.1"/>
    <property type="molecule type" value="Genomic_DNA"/>
</dbReference>
<evidence type="ECO:0000259" key="2">
    <source>
        <dbReference type="SMART" id="SM00014"/>
    </source>
</evidence>
<evidence type="ECO:0000256" key="1">
    <source>
        <dbReference type="SAM" id="Phobius"/>
    </source>
</evidence>
<feature type="transmembrane region" description="Helical" evidence="1">
    <location>
        <begin position="98"/>
        <end position="114"/>
    </location>
</feature>
<proteinExistence type="predicted"/>
<dbReference type="SMART" id="SM00014">
    <property type="entry name" value="acidPPc"/>
    <property type="match status" value="1"/>
</dbReference>
<name>A0A6C0AUF8_9ZZZZ</name>
<dbReference type="InterPro" id="IPR000326">
    <property type="entry name" value="PAP2/HPO"/>
</dbReference>
<reference evidence="3" key="1">
    <citation type="journal article" date="2020" name="Nature">
        <title>Giant virus diversity and host interactions through global metagenomics.</title>
        <authorList>
            <person name="Schulz F."/>
            <person name="Roux S."/>
            <person name="Paez-Espino D."/>
            <person name="Jungbluth S."/>
            <person name="Walsh D.A."/>
            <person name="Denef V.J."/>
            <person name="McMahon K.D."/>
            <person name="Konstantinidis K.T."/>
            <person name="Eloe-Fadrosh E.A."/>
            <person name="Kyrpides N.C."/>
            <person name="Woyke T."/>
        </authorList>
    </citation>
    <scope>NUCLEOTIDE SEQUENCE</scope>
    <source>
        <strain evidence="3">GVMAG-S-ERX555943-30</strain>
    </source>
</reference>
<keyword evidence="1" id="KW-0472">Membrane</keyword>
<organism evidence="3">
    <name type="scientific">viral metagenome</name>
    <dbReference type="NCBI Taxonomy" id="1070528"/>
    <lineage>
        <taxon>unclassified sequences</taxon>
        <taxon>metagenomes</taxon>
        <taxon>organismal metagenomes</taxon>
    </lineage>
</organism>
<feature type="domain" description="Phosphatidic acid phosphatase type 2/haloperoxidase" evidence="2">
    <location>
        <begin position="31"/>
        <end position="141"/>
    </location>
</feature>
<evidence type="ECO:0000313" key="3">
    <source>
        <dbReference type="EMBL" id="QHS83388.1"/>
    </source>
</evidence>